<dbReference type="Proteomes" id="UP001150538">
    <property type="component" value="Unassembled WGS sequence"/>
</dbReference>
<feature type="region of interest" description="Disordered" evidence="4">
    <location>
        <begin position="1"/>
        <end position="145"/>
    </location>
</feature>
<proteinExistence type="inferred from homology"/>
<dbReference type="GO" id="GO:0030690">
    <property type="term" value="C:Noc1p-Noc2p complex"/>
    <property type="evidence" value="ECO:0007669"/>
    <property type="project" value="TreeGrafter"/>
</dbReference>
<dbReference type="OrthoDB" id="10266662at2759"/>
<dbReference type="InterPro" id="IPR005343">
    <property type="entry name" value="Noc2"/>
</dbReference>
<keyword evidence="6" id="KW-1185">Reference proteome</keyword>
<keyword evidence="3" id="KW-0539">Nucleus</keyword>
<dbReference type="PANTHER" id="PTHR12687">
    <property type="entry name" value="NUCLEOLAR COMPLEX 2 AND RAD4-RELATED"/>
    <property type="match status" value="1"/>
</dbReference>
<reference evidence="5" key="1">
    <citation type="submission" date="2022-07" db="EMBL/GenBank/DDBJ databases">
        <title>Phylogenomic reconstructions and comparative analyses of Kickxellomycotina fungi.</title>
        <authorList>
            <person name="Reynolds N.K."/>
            <person name="Stajich J.E."/>
            <person name="Barry K."/>
            <person name="Grigoriev I.V."/>
            <person name="Crous P."/>
            <person name="Smith M.E."/>
        </authorList>
    </citation>
    <scope>NUCLEOTIDE SEQUENCE</scope>
    <source>
        <strain evidence="5">NBRC 100468</strain>
    </source>
</reference>
<feature type="region of interest" description="Disordered" evidence="4">
    <location>
        <begin position="284"/>
        <end position="311"/>
    </location>
</feature>
<protein>
    <submittedName>
        <fullName evidence="5">Nucleolar Complex 2 protein</fullName>
    </submittedName>
</protein>
<feature type="compositionally biased region" description="Basic and acidic residues" evidence="4">
    <location>
        <begin position="69"/>
        <end position="86"/>
    </location>
</feature>
<feature type="compositionally biased region" description="Polar residues" evidence="4">
    <location>
        <begin position="301"/>
        <end position="311"/>
    </location>
</feature>
<sequence length="725" mass="83073">MGKVKKSTRKYSQKGLKRELDQRHKIKKAKQDIKKREILKTRKKAHNASVSANYEKNDGSDLIAPSERAVLDEIEKLTKGKSKLDIEDMDMEEEEDSDDSAEAPEDLSDSDMDEENVVENEESESDGVGGGDDDDELDAAELKKQIEELKKSDSKFYEFLQKNDPGALDIDDLDQDDEEEEDEEEEEEEELPSDEDEALKASEKKAKSTATILTKQMIEGWQKELTKSHSLKPLKKLISAFRSASIVHEKADKNNASSFKIESDTIFNKVMIVALKTVPRELQHHLPSKTNIQDPEKAKSSKYSSPDQHPTWSKIRPVVKSYLSSFLHLLNGLPEASMVQYMIKESEKTMPYLACFPKQAREYIRILLEYFGKASVDDSSRILAMLSLRRLVVFAPNLSINMVLKGIYLTYVRNSNIKSIHAISRVQLMRDSGVELYLLNADASYQHAFIYIRQLAIHLRNSMNVRSTESYKAIYNWQFINSLRFWTEVMAIGCGDRAEELSELCEVLEPLVYPLVQIILGVVRLVPTAKYFPLRLHCISMLIRLRSATGVYIPTLPLILEVFESTEFTQRRPQKSTLTPLEFDAIIKAPKQYEHTKVYLEGILEWTYELLADCFAAEATRIAFPEWAIPAIIRIRWWRKHASKNHSKFAKQLQGLLEKIDQTSKWVEKKRATLGFNPTKLEKANTFLQDVDLDTTPIGSHAAMLRKLKAQQRKVLVESSKQEEN</sequence>
<feature type="region of interest" description="Disordered" evidence="4">
    <location>
        <begin position="157"/>
        <end position="207"/>
    </location>
</feature>
<dbReference type="PANTHER" id="PTHR12687:SF4">
    <property type="entry name" value="NUCLEOLAR COMPLEX PROTEIN 2 HOMOLOG"/>
    <property type="match status" value="1"/>
</dbReference>
<feature type="compositionally biased region" description="Acidic residues" evidence="4">
    <location>
        <begin position="87"/>
        <end position="139"/>
    </location>
</feature>
<comment type="similarity">
    <text evidence="2">Belongs to the NOC2 family.</text>
</comment>
<dbReference type="GO" id="GO:0005654">
    <property type="term" value="C:nucleoplasm"/>
    <property type="evidence" value="ECO:0007669"/>
    <property type="project" value="TreeGrafter"/>
</dbReference>
<dbReference type="EMBL" id="JANBPU010000007">
    <property type="protein sequence ID" value="KAJ1921021.1"/>
    <property type="molecule type" value="Genomic_DNA"/>
</dbReference>
<dbReference type="GO" id="GO:0030691">
    <property type="term" value="C:Noc2p-Noc3p complex"/>
    <property type="evidence" value="ECO:0007669"/>
    <property type="project" value="TreeGrafter"/>
</dbReference>
<accession>A0A9W8A9K0</accession>
<evidence type="ECO:0000256" key="4">
    <source>
        <dbReference type="SAM" id="MobiDB-lite"/>
    </source>
</evidence>
<feature type="compositionally biased region" description="Basic residues" evidence="4">
    <location>
        <begin position="1"/>
        <end position="12"/>
    </location>
</feature>
<evidence type="ECO:0000256" key="1">
    <source>
        <dbReference type="ARBA" id="ARBA00004123"/>
    </source>
</evidence>
<feature type="compositionally biased region" description="Acidic residues" evidence="4">
    <location>
        <begin position="169"/>
        <end position="197"/>
    </location>
</feature>
<comment type="caution">
    <text evidence="5">The sequence shown here is derived from an EMBL/GenBank/DDBJ whole genome shotgun (WGS) entry which is preliminary data.</text>
</comment>
<feature type="compositionally biased region" description="Basic and acidic residues" evidence="4">
    <location>
        <begin position="16"/>
        <end position="40"/>
    </location>
</feature>
<organism evidence="5 6">
    <name type="scientific">Mycoemilia scoparia</name>
    <dbReference type="NCBI Taxonomy" id="417184"/>
    <lineage>
        <taxon>Eukaryota</taxon>
        <taxon>Fungi</taxon>
        <taxon>Fungi incertae sedis</taxon>
        <taxon>Zoopagomycota</taxon>
        <taxon>Kickxellomycotina</taxon>
        <taxon>Kickxellomycetes</taxon>
        <taxon>Kickxellales</taxon>
        <taxon>Kickxellaceae</taxon>
        <taxon>Mycoemilia</taxon>
    </lineage>
</organism>
<evidence type="ECO:0000313" key="5">
    <source>
        <dbReference type="EMBL" id="KAJ1921021.1"/>
    </source>
</evidence>
<evidence type="ECO:0000256" key="3">
    <source>
        <dbReference type="ARBA" id="ARBA00023242"/>
    </source>
</evidence>
<name>A0A9W8A9K0_9FUNG</name>
<evidence type="ECO:0000256" key="2">
    <source>
        <dbReference type="ARBA" id="ARBA00005907"/>
    </source>
</evidence>
<dbReference type="GO" id="GO:0005730">
    <property type="term" value="C:nucleolus"/>
    <property type="evidence" value="ECO:0007669"/>
    <property type="project" value="TreeGrafter"/>
</dbReference>
<comment type="subcellular location">
    <subcellularLocation>
        <location evidence="1">Nucleus</location>
    </subcellularLocation>
</comment>
<gene>
    <name evidence="5" type="primary">NOC2</name>
    <name evidence="5" type="ORF">H4219_000879</name>
</gene>
<dbReference type="Pfam" id="PF03715">
    <property type="entry name" value="Noc2"/>
    <property type="match status" value="1"/>
</dbReference>
<dbReference type="GO" id="GO:0042273">
    <property type="term" value="P:ribosomal large subunit biogenesis"/>
    <property type="evidence" value="ECO:0007669"/>
    <property type="project" value="TreeGrafter"/>
</dbReference>
<dbReference type="AlphaFoldDB" id="A0A9W8A9K0"/>
<evidence type="ECO:0000313" key="6">
    <source>
        <dbReference type="Proteomes" id="UP001150538"/>
    </source>
</evidence>